<dbReference type="InterPro" id="IPR029052">
    <property type="entry name" value="Metallo-depent_PP-like"/>
</dbReference>
<evidence type="ECO:0000259" key="1">
    <source>
        <dbReference type="Pfam" id="PF00149"/>
    </source>
</evidence>
<dbReference type="GO" id="GO:0016787">
    <property type="term" value="F:hydrolase activity"/>
    <property type="evidence" value="ECO:0007669"/>
    <property type="project" value="InterPro"/>
</dbReference>
<sequence length="259" mass="28132">MPTPAPDRVLLAGDSHGDAAFVEELCRVAVDQGCRLILQLGDFGYFPRTEAGRAFLASVGRSCTRADVDLWWLDGNHDDHDTLATLAADPAHAVPVAERVRHLPRGHRFTLGGVRFGCLGGAHSIDRARRTRGVDWWEDENPRPEDLVRLGTEPLDVLLSHDAPLGVPESSVLRSLPEDDRSTVQRGRSLLRRAAVATRPRLFVHGHVHRASRAEVHLEEAANGGLRLPVVSLAANGAGDAAWRVLELPSLALLPGGDR</sequence>
<gene>
    <name evidence="2" type="ORF">AB5J54_40150</name>
</gene>
<dbReference type="Pfam" id="PF00149">
    <property type="entry name" value="Metallophos"/>
    <property type="match status" value="1"/>
</dbReference>
<feature type="domain" description="Calcineurin-like phosphoesterase" evidence="1">
    <location>
        <begin position="8"/>
        <end position="210"/>
    </location>
</feature>
<dbReference type="InterPro" id="IPR004843">
    <property type="entry name" value="Calcineurin-like_PHP"/>
</dbReference>
<reference evidence="2" key="1">
    <citation type="submission" date="2024-07" db="EMBL/GenBank/DDBJ databases">
        <authorList>
            <person name="Yu S.T."/>
        </authorList>
    </citation>
    <scope>NUCLEOTIDE SEQUENCE</scope>
    <source>
        <strain evidence="2">R44</strain>
    </source>
</reference>
<accession>A0AB39TE59</accession>
<dbReference type="RefSeq" id="WP_369148952.1">
    <property type="nucleotide sequence ID" value="NZ_CP163444.1"/>
</dbReference>
<dbReference type="AlphaFoldDB" id="A0AB39TE59"/>
<protein>
    <submittedName>
        <fullName evidence="2">Metallophosphoesterase</fullName>
    </submittedName>
</protein>
<name>A0AB39TE59_9ACTN</name>
<organism evidence="2">
    <name type="scientific">Streptomyces sp. R44</name>
    <dbReference type="NCBI Taxonomy" id="3238633"/>
    <lineage>
        <taxon>Bacteria</taxon>
        <taxon>Bacillati</taxon>
        <taxon>Actinomycetota</taxon>
        <taxon>Actinomycetes</taxon>
        <taxon>Kitasatosporales</taxon>
        <taxon>Streptomycetaceae</taxon>
        <taxon>Streptomyces</taxon>
    </lineage>
</organism>
<dbReference type="EMBL" id="CP163444">
    <property type="protein sequence ID" value="XDQ76355.1"/>
    <property type="molecule type" value="Genomic_DNA"/>
</dbReference>
<dbReference type="SUPFAM" id="SSF56300">
    <property type="entry name" value="Metallo-dependent phosphatases"/>
    <property type="match status" value="1"/>
</dbReference>
<dbReference type="Gene3D" id="3.60.21.10">
    <property type="match status" value="1"/>
</dbReference>
<proteinExistence type="predicted"/>
<evidence type="ECO:0000313" key="2">
    <source>
        <dbReference type="EMBL" id="XDQ76355.1"/>
    </source>
</evidence>